<dbReference type="PANTHER" id="PTHR43578:SF3">
    <property type="entry name" value="NADH-QUINONE OXIDOREDUCTASE SUBUNIT F"/>
    <property type="match status" value="1"/>
</dbReference>
<dbReference type="EMBL" id="JABFCZ010000029">
    <property type="protein sequence ID" value="MBD1549040.1"/>
    <property type="molecule type" value="Genomic_DNA"/>
</dbReference>
<comment type="caution">
    <text evidence="8">The sequence shown here is derived from an EMBL/GenBank/DDBJ whole genome shotgun (WGS) entry which is preliminary data.</text>
</comment>
<dbReference type="Gene3D" id="1.10.10.1590">
    <property type="entry name" value="NADH-quinone oxidoreductase subunit E"/>
    <property type="match status" value="1"/>
</dbReference>
<keyword evidence="3" id="KW-0004">4Fe-4S</keyword>
<dbReference type="InterPro" id="IPR041921">
    <property type="entry name" value="NuoE_N"/>
</dbReference>
<dbReference type="InterPro" id="IPR001949">
    <property type="entry name" value="NADH-UbQ_OxRdtase_51kDa_CS"/>
</dbReference>
<dbReference type="PROSITE" id="PS00644">
    <property type="entry name" value="COMPLEX1_51K_1"/>
    <property type="match status" value="1"/>
</dbReference>
<proteinExistence type="inferred from homology"/>
<dbReference type="CDD" id="cd03082">
    <property type="entry name" value="TRX_Fd_NuoE_W_FDH_beta"/>
    <property type="match status" value="1"/>
</dbReference>
<keyword evidence="5" id="KW-0408">Iron</keyword>
<sequence>MTFGKGLSRKPSQPKGRQIEETALAEVRNLLGSESRRRDLLIEHLHKIQDAYGCLQAKHLRALADEMRLSQAEVFEVASFYHHFDIVREGEAAPAPLTVRVCDSIACSLKGADALAAALQTGLDPAKVRVQKVPCIGRCAAAPAVQVGKRAVDGASELSVRAAIFEGETEPQIPDYIGLDAYRADGGYKVLQRVRNGDLDVDAIADHALEAGLRGLGGAGFPTGTKWKIVHDLPGPKYLTVNGDEGEPGTFKDRYHLERDPHRMLEGALIAAHAIQAERIYLYMRDEYPAVLEILRREIAGLREQGVITTIDIELRRGAGAYICGEESAMIESIEGKRGLPRHRPPYIAQVGLFNRPTLNHNIETLYWIRDIVEKGSEWFADQGRRGHKGFRSFSVSGRVKEPGVKLAPAGITMNELIAEYCGGMEDGHSFKAYLPGGASGGILPASLADEPLDFGTLEKHGCFIGSHAIVVFSDQDDMRDVALNLLRFFKHESCGQCTPCRSGTEKMVALLQDKTWDKDKIADLDAVMRTASICGLGQAAANPVASVLKFFAEEERV</sequence>
<comment type="similarity">
    <text evidence="2">Belongs to the complex I 51 kDa subunit family.</text>
</comment>
<dbReference type="PROSITE" id="PS00645">
    <property type="entry name" value="COMPLEX1_51K_2"/>
    <property type="match status" value="1"/>
</dbReference>
<dbReference type="InterPro" id="IPR036249">
    <property type="entry name" value="Thioredoxin-like_sf"/>
</dbReference>
<evidence type="ECO:0000256" key="4">
    <source>
        <dbReference type="ARBA" id="ARBA00022723"/>
    </source>
</evidence>
<dbReference type="Pfam" id="PF10589">
    <property type="entry name" value="NADH_4Fe-4S"/>
    <property type="match status" value="1"/>
</dbReference>
<dbReference type="GO" id="GO:0010181">
    <property type="term" value="F:FMN binding"/>
    <property type="evidence" value="ECO:0007669"/>
    <property type="project" value="InterPro"/>
</dbReference>
<evidence type="ECO:0000256" key="1">
    <source>
        <dbReference type="ARBA" id="ARBA00001917"/>
    </source>
</evidence>
<dbReference type="AlphaFoldDB" id="A0A926S844"/>
<dbReference type="SUPFAM" id="SSF140490">
    <property type="entry name" value="Nqo1C-terminal domain-like"/>
    <property type="match status" value="1"/>
</dbReference>
<dbReference type="Gene3D" id="3.40.30.10">
    <property type="entry name" value="Glutaredoxin"/>
    <property type="match status" value="1"/>
</dbReference>
<dbReference type="InterPro" id="IPR037225">
    <property type="entry name" value="Nuo51_FMN-bd_sf"/>
</dbReference>
<comment type="cofactor">
    <cofactor evidence="1">
        <name>FMN</name>
        <dbReference type="ChEBI" id="CHEBI:58210"/>
    </cofactor>
</comment>
<evidence type="ECO:0000313" key="9">
    <source>
        <dbReference type="Proteomes" id="UP000598467"/>
    </source>
</evidence>
<evidence type="ECO:0000259" key="7">
    <source>
        <dbReference type="SMART" id="SM00928"/>
    </source>
</evidence>
<reference evidence="8" key="1">
    <citation type="submission" date="2020-05" db="EMBL/GenBank/DDBJ databases">
        <title>Identification of trans-AT polyketide cluster in two marine bacteria, producers of a novel glutaramide-containing polyketide sesbanimide D and analogs.</title>
        <authorList>
            <person name="Kacar D."/>
            <person name="Rodriguez P."/>
            <person name="Canedo L."/>
            <person name="Gonzalez E."/>
            <person name="Galan B."/>
            <person name="De La Calle F."/>
            <person name="Garcia J.L."/>
        </authorList>
    </citation>
    <scope>NUCLEOTIDE SEQUENCE</scope>
    <source>
        <strain evidence="8">PHM038</strain>
    </source>
</reference>
<dbReference type="RefSeq" id="WP_190293719.1">
    <property type="nucleotide sequence ID" value="NZ_JABFCZ010000029.1"/>
</dbReference>
<dbReference type="SMART" id="SM00928">
    <property type="entry name" value="NADH_4Fe-4S"/>
    <property type="match status" value="1"/>
</dbReference>
<dbReference type="GO" id="GO:0008137">
    <property type="term" value="F:NADH dehydrogenase (ubiquinone) activity"/>
    <property type="evidence" value="ECO:0007669"/>
    <property type="project" value="InterPro"/>
</dbReference>
<dbReference type="SUPFAM" id="SSF142984">
    <property type="entry name" value="Nqo1 middle domain-like"/>
    <property type="match status" value="1"/>
</dbReference>
<dbReference type="Pfam" id="PF01257">
    <property type="entry name" value="2Fe-2S_thioredx"/>
    <property type="match status" value="1"/>
</dbReference>
<dbReference type="Pfam" id="PF01512">
    <property type="entry name" value="Complex1_51K"/>
    <property type="match status" value="1"/>
</dbReference>
<dbReference type="InterPro" id="IPR019575">
    <property type="entry name" value="Nuop51_4Fe4S-bd"/>
</dbReference>
<dbReference type="SUPFAM" id="SSF52833">
    <property type="entry name" value="Thioredoxin-like"/>
    <property type="match status" value="1"/>
</dbReference>
<name>A0A926S844_9HYPH</name>
<keyword evidence="6" id="KW-0411">Iron-sulfur</keyword>
<evidence type="ECO:0000256" key="2">
    <source>
        <dbReference type="ARBA" id="ARBA00007523"/>
    </source>
</evidence>
<dbReference type="Gene3D" id="1.20.1440.230">
    <property type="entry name" value="NADH-ubiquinone oxidoreductase 51kDa subunit, iron-sulphur binding domain"/>
    <property type="match status" value="1"/>
</dbReference>
<gene>
    <name evidence="8" type="ORF">HK439_22500</name>
</gene>
<accession>A0A926S844</accession>
<dbReference type="Gene3D" id="3.40.50.11540">
    <property type="entry name" value="NADH-ubiquinone oxidoreductase 51kDa subunit"/>
    <property type="match status" value="1"/>
</dbReference>
<evidence type="ECO:0000256" key="3">
    <source>
        <dbReference type="ARBA" id="ARBA00022485"/>
    </source>
</evidence>
<feature type="domain" description="NADH-ubiquinone oxidoreductase 51kDa subunit iron-sulphur binding" evidence="7">
    <location>
        <begin position="480"/>
        <end position="525"/>
    </location>
</feature>
<dbReference type="Gene3D" id="3.10.20.600">
    <property type="match status" value="1"/>
</dbReference>
<dbReference type="PANTHER" id="PTHR43578">
    <property type="entry name" value="NADH-QUINONE OXIDOREDUCTASE SUBUNIT F"/>
    <property type="match status" value="1"/>
</dbReference>
<organism evidence="8 9">
    <name type="scientific">Roseibium aggregatum</name>
    <dbReference type="NCBI Taxonomy" id="187304"/>
    <lineage>
        <taxon>Bacteria</taxon>
        <taxon>Pseudomonadati</taxon>
        <taxon>Pseudomonadota</taxon>
        <taxon>Alphaproteobacteria</taxon>
        <taxon>Hyphomicrobiales</taxon>
        <taxon>Stappiaceae</taxon>
        <taxon>Roseibium</taxon>
    </lineage>
</organism>
<dbReference type="InterPro" id="IPR011538">
    <property type="entry name" value="Nuo51_FMN-bd"/>
</dbReference>
<evidence type="ECO:0000256" key="5">
    <source>
        <dbReference type="ARBA" id="ARBA00023004"/>
    </source>
</evidence>
<dbReference type="GO" id="GO:0051539">
    <property type="term" value="F:4 iron, 4 sulfur cluster binding"/>
    <property type="evidence" value="ECO:0007669"/>
    <property type="project" value="UniProtKB-KW"/>
</dbReference>
<dbReference type="InterPro" id="IPR037207">
    <property type="entry name" value="Nuop51_4Fe4S-bd_sf"/>
</dbReference>
<dbReference type="Proteomes" id="UP000598467">
    <property type="component" value="Unassembled WGS sequence"/>
</dbReference>
<evidence type="ECO:0000313" key="8">
    <source>
        <dbReference type="EMBL" id="MBD1549040.1"/>
    </source>
</evidence>
<dbReference type="FunFam" id="3.10.20.600:FF:000006">
    <property type="entry name" value="Formate dehydrogenase, beta subunit"/>
    <property type="match status" value="1"/>
</dbReference>
<dbReference type="GO" id="GO:0046872">
    <property type="term" value="F:metal ion binding"/>
    <property type="evidence" value="ECO:0007669"/>
    <property type="project" value="UniProtKB-KW"/>
</dbReference>
<evidence type="ECO:0000256" key="6">
    <source>
        <dbReference type="ARBA" id="ARBA00023014"/>
    </source>
</evidence>
<protein>
    <submittedName>
        <fullName evidence="8">NADH-quinone oxidoreductase subunit F</fullName>
    </submittedName>
</protein>
<dbReference type="SUPFAM" id="SSF142019">
    <property type="entry name" value="Nqo1 FMN-binding domain-like"/>
    <property type="match status" value="1"/>
</dbReference>
<keyword evidence="4" id="KW-0479">Metal-binding</keyword>